<dbReference type="Gene3D" id="3.30.565.10">
    <property type="entry name" value="Histidine kinase-like ATPase, C-terminal domain"/>
    <property type="match status" value="1"/>
</dbReference>
<dbReference type="eggNOG" id="COG4585">
    <property type="taxonomic scope" value="Bacteria"/>
</dbReference>
<dbReference type="OrthoDB" id="3233348at2"/>
<protein>
    <submittedName>
        <fullName evidence="3">Signal transduction histidine kinase</fullName>
    </submittedName>
</protein>
<dbReference type="EMBL" id="JGZC01000005">
    <property type="protein sequence ID" value="KFI70574.1"/>
    <property type="molecule type" value="Genomic_DNA"/>
</dbReference>
<dbReference type="RefSeq" id="WP_033523059.1">
    <property type="nucleotide sequence ID" value="NZ_JGZC01000005.1"/>
</dbReference>
<keyword evidence="3" id="KW-0808">Transferase</keyword>
<gene>
    <name evidence="3" type="ORF">BMERY_1887</name>
</gene>
<dbReference type="InterPro" id="IPR036890">
    <property type="entry name" value="HATPase_C_sf"/>
</dbReference>
<reference evidence="3 4" key="1">
    <citation type="submission" date="2014-03" db="EMBL/GenBank/DDBJ databases">
        <title>Genomics of Bifidobacteria.</title>
        <authorList>
            <person name="Ventura M."/>
            <person name="Milani C."/>
            <person name="Lugli G.A."/>
        </authorList>
    </citation>
    <scope>NUCLEOTIDE SEQUENCE [LARGE SCALE GENOMIC DNA]</scope>
    <source>
        <strain evidence="3 4">LMG 11341</strain>
    </source>
</reference>
<evidence type="ECO:0000313" key="4">
    <source>
        <dbReference type="Proteomes" id="UP000029060"/>
    </source>
</evidence>
<feature type="region of interest" description="Disordered" evidence="1">
    <location>
        <begin position="244"/>
        <end position="264"/>
    </location>
</feature>
<dbReference type="Proteomes" id="UP000029060">
    <property type="component" value="Unassembled WGS sequence"/>
</dbReference>
<keyword evidence="2" id="KW-0472">Membrane</keyword>
<comment type="caution">
    <text evidence="3">The sequence shown here is derived from an EMBL/GenBank/DDBJ whole genome shotgun (WGS) entry which is preliminary data.</text>
</comment>
<dbReference type="GO" id="GO:0016301">
    <property type="term" value="F:kinase activity"/>
    <property type="evidence" value="ECO:0007669"/>
    <property type="project" value="UniProtKB-KW"/>
</dbReference>
<proteinExistence type="predicted"/>
<sequence>MGKGSHDIRLFSRKMGNGVNLVDILVSCVGIVYAVYSAWMLHEDSVAMSTLVPWMVMAMRVALYVVLPCAPIAAAYAISVFNVVAFAAPIPGNGLEYIGMYYALALLAWRGSRRKACACLAVVLAGTVAVLLVRSDGYLPAPVSLLGILAPYCIALLCGSVVREWQSLLVRQRLADREIAYRREQLRMMHTLHDSVANTLSYAVLLCRSGQGGHDERVERLVEQALKALRSDVIVPVASRIDDDGRTMGASSQTSLSDTGHGDDRSCMDDVRAALHEVDERLDALGFTGEAILINRGGVPDRQWAQLVCAIVGELGSNIAKHAVPGDYAMTVVTDANRTTIMSSNGCGDGRQARREYAEALSSGFGLHDLSAIVRNAGGTVERCVEGGEWSIAMELPWAKV</sequence>
<accession>A0A087BHS4</accession>
<dbReference type="AlphaFoldDB" id="A0A087BHS4"/>
<dbReference type="STRING" id="78345.BMERY_1887"/>
<keyword evidence="4" id="KW-1185">Reference proteome</keyword>
<keyword evidence="2" id="KW-0812">Transmembrane</keyword>
<evidence type="ECO:0000313" key="3">
    <source>
        <dbReference type="EMBL" id="KFI70574.1"/>
    </source>
</evidence>
<keyword evidence="2" id="KW-1133">Transmembrane helix</keyword>
<name>A0A087BHS4_9BIFI</name>
<evidence type="ECO:0000256" key="2">
    <source>
        <dbReference type="SAM" id="Phobius"/>
    </source>
</evidence>
<keyword evidence="3" id="KW-0418">Kinase</keyword>
<feature type="transmembrane region" description="Helical" evidence="2">
    <location>
        <begin position="61"/>
        <end position="88"/>
    </location>
</feature>
<feature type="transmembrane region" description="Helical" evidence="2">
    <location>
        <begin position="116"/>
        <end position="133"/>
    </location>
</feature>
<organism evidence="3 4">
    <name type="scientific">Bifidobacterium merycicum</name>
    <dbReference type="NCBI Taxonomy" id="78345"/>
    <lineage>
        <taxon>Bacteria</taxon>
        <taxon>Bacillati</taxon>
        <taxon>Actinomycetota</taxon>
        <taxon>Actinomycetes</taxon>
        <taxon>Bifidobacteriales</taxon>
        <taxon>Bifidobacteriaceae</taxon>
        <taxon>Bifidobacterium</taxon>
    </lineage>
</organism>
<feature type="transmembrane region" description="Helical" evidence="2">
    <location>
        <begin position="139"/>
        <end position="162"/>
    </location>
</feature>
<feature type="transmembrane region" description="Helical" evidence="2">
    <location>
        <begin position="21"/>
        <end position="41"/>
    </location>
</feature>
<feature type="compositionally biased region" description="Polar residues" evidence="1">
    <location>
        <begin position="249"/>
        <end position="258"/>
    </location>
</feature>
<evidence type="ECO:0000256" key="1">
    <source>
        <dbReference type="SAM" id="MobiDB-lite"/>
    </source>
</evidence>